<accession>A0ABC8UUW3</accession>
<proteinExistence type="inferred from homology"/>
<keyword evidence="2 5" id="KW-0479">Metal-binding</keyword>
<evidence type="ECO:0000256" key="2">
    <source>
        <dbReference type="ARBA" id="ARBA00022723"/>
    </source>
</evidence>
<comment type="cofactor">
    <cofactor evidence="5">
        <name>Fe(2+)</name>
        <dbReference type="ChEBI" id="CHEBI:29033"/>
    </cofactor>
    <text evidence="5">Binds 1 Fe(2+) ion per subunit.</text>
</comment>
<feature type="binding site" evidence="5">
    <location>
        <position position="503"/>
    </location>
    <ligand>
        <name>Fe cation</name>
        <dbReference type="ChEBI" id="CHEBI:24875"/>
        <note>catalytic</note>
    </ligand>
</feature>
<comment type="similarity">
    <text evidence="1">Belongs to the carotenoid oxygenase family.</text>
</comment>
<keyword evidence="4 5" id="KW-0408">Iron</keyword>
<dbReference type="Pfam" id="PF03055">
    <property type="entry name" value="RPE65"/>
    <property type="match status" value="3"/>
</dbReference>
<dbReference type="Proteomes" id="UP001642360">
    <property type="component" value="Unassembled WGS sequence"/>
</dbReference>
<dbReference type="PANTHER" id="PTHR10543:SF142">
    <property type="entry name" value="OS06G0162550 PROTEIN"/>
    <property type="match status" value="1"/>
</dbReference>
<evidence type="ECO:0000256" key="4">
    <source>
        <dbReference type="ARBA" id="ARBA00023004"/>
    </source>
</evidence>
<dbReference type="EMBL" id="CAUOFW020009124">
    <property type="protein sequence ID" value="CAK9184873.1"/>
    <property type="molecule type" value="Genomic_DNA"/>
</dbReference>
<gene>
    <name evidence="6" type="ORF">ILEXP_LOCUS55221</name>
</gene>
<name>A0ABC8UUW3_9AQUA</name>
<organism evidence="6 7">
    <name type="scientific">Ilex paraguariensis</name>
    <name type="common">yerba mate</name>
    <dbReference type="NCBI Taxonomy" id="185542"/>
    <lineage>
        <taxon>Eukaryota</taxon>
        <taxon>Viridiplantae</taxon>
        <taxon>Streptophyta</taxon>
        <taxon>Embryophyta</taxon>
        <taxon>Tracheophyta</taxon>
        <taxon>Spermatophyta</taxon>
        <taxon>Magnoliopsida</taxon>
        <taxon>eudicotyledons</taxon>
        <taxon>Gunneridae</taxon>
        <taxon>Pentapetalae</taxon>
        <taxon>asterids</taxon>
        <taxon>campanulids</taxon>
        <taxon>Aquifoliales</taxon>
        <taxon>Aquifoliaceae</taxon>
        <taxon>Ilex</taxon>
    </lineage>
</organism>
<dbReference type="GO" id="GO:0051213">
    <property type="term" value="F:dioxygenase activity"/>
    <property type="evidence" value="ECO:0007669"/>
    <property type="project" value="UniProtKB-KW"/>
</dbReference>
<comment type="caution">
    <text evidence="6">The sequence shown here is derived from an EMBL/GenBank/DDBJ whole genome shotgun (WGS) entry which is preliminary data.</text>
</comment>
<evidence type="ECO:0000256" key="1">
    <source>
        <dbReference type="ARBA" id="ARBA00006787"/>
    </source>
</evidence>
<dbReference type="AlphaFoldDB" id="A0ABC8UUW3"/>
<keyword evidence="3" id="KW-0223">Dioxygenase</keyword>
<keyword evidence="7" id="KW-1185">Reference proteome</keyword>
<keyword evidence="3" id="KW-0560">Oxidoreductase</keyword>
<reference evidence="6 7" key="1">
    <citation type="submission" date="2024-02" db="EMBL/GenBank/DDBJ databases">
        <authorList>
            <person name="Vignale AGUSTIN F."/>
            <person name="Sosa J E."/>
            <person name="Modenutti C."/>
        </authorList>
    </citation>
    <scope>NUCLEOTIDE SEQUENCE [LARGE SCALE GENOMIC DNA]</scope>
</reference>
<evidence type="ECO:0000256" key="3">
    <source>
        <dbReference type="ARBA" id="ARBA00022964"/>
    </source>
</evidence>
<dbReference type="GO" id="GO:0046872">
    <property type="term" value="F:metal ion binding"/>
    <property type="evidence" value="ECO:0007669"/>
    <property type="project" value="UniProtKB-KW"/>
</dbReference>
<evidence type="ECO:0000313" key="7">
    <source>
        <dbReference type="Proteomes" id="UP001642360"/>
    </source>
</evidence>
<sequence>MYVMAFAGPNPLFGGLKSTISMFGRSSHTWIEGEGMLHSLNFNKDSDGSWTISYNNRHVQTETLKLEKKRKKPSFLPALEGDSPAILSAYLLNLIKYTITVVISLLDITNCLQLRFGDVNKHISNTKVFEHSGKFYSISENHMPQEIDIFTLETLGNWDVNGAWNQPFTSHPKKAPGTGELVMMGFDAQKPYFELGVISNLVCRYNVIIDFPVVIDINRLIGGGPMTRKDMPGFELCLAMVMQIPYSGLKLNQVVYFTFSIVSRMVVMWACKAHGSVIPRPDLGLNKYEWFSRGYMHMNSVEDNGDSMTQDEIVFSRAHEWTLNMKTTEVKERNLTGIEFSMEFPMINENFISRKNKIGYAQVVDSIASSSSGRAKYGGLAKLYFEEPENGLSWELNKLIKVEYHSFPENTFCSGATFVPKVGGLEEDDGWIITFVHNENTNMSQASYFTTINQCLCRLLYYCRVLQICLTLFLQVYIVDTKNISSEPVAKITLPGRVPYGFHGAFMSVSSQLED</sequence>
<feature type="binding site" evidence="5">
    <location>
        <position position="171"/>
    </location>
    <ligand>
        <name>Fe cation</name>
        <dbReference type="ChEBI" id="CHEBI:24875"/>
        <note>catalytic</note>
    </ligand>
</feature>
<protein>
    <recommendedName>
        <fullName evidence="8">Carotenoid oxygenase</fullName>
    </recommendedName>
</protein>
<evidence type="ECO:0000256" key="5">
    <source>
        <dbReference type="PIRSR" id="PIRSR604294-1"/>
    </source>
</evidence>
<dbReference type="InterPro" id="IPR004294">
    <property type="entry name" value="Carotenoid_Oase"/>
</dbReference>
<dbReference type="PANTHER" id="PTHR10543">
    <property type="entry name" value="BETA-CAROTENE DIOXYGENASE"/>
    <property type="match status" value="1"/>
</dbReference>
<evidence type="ECO:0000313" key="6">
    <source>
        <dbReference type="EMBL" id="CAK9184873.1"/>
    </source>
</evidence>
<evidence type="ECO:0008006" key="8">
    <source>
        <dbReference type="Google" id="ProtNLM"/>
    </source>
</evidence>